<dbReference type="GO" id="GO:0017171">
    <property type="term" value="F:serine hydrolase activity"/>
    <property type="evidence" value="ECO:0007669"/>
    <property type="project" value="TreeGrafter"/>
</dbReference>
<dbReference type="VEuPathDB" id="VectorBase:MDOA002763"/>
<evidence type="ECO:0000313" key="9">
    <source>
        <dbReference type="Proteomes" id="UP001652621"/>
    </source>
</evidence>
<evidence type="ECO:0000256" key="2">
    <source>
        <dbReference type="ARBA" id="ARBA00010701"/>
    </source>
</evidence>
<dbReference type="GO" id="GO:0005615">
    <property type="term" value="C:extracellular space"/>
    <property type="evidence" value="ECO:0007669"/>
    <property type="project" value="TreeGrafter"/>
</dbReference>
<dbReference type="eggNOG" id="ENOG502SRF1">
    <property type="taxonomic scope" value="Eukaryota"/>
</dbReference>
<dbReference type="Pfam" id="PF00151">
    <property type="entry name" value="Lipase"/>
    <property type="match status" value="1"/>
</dbReference>
<dbReference type="CDD" id="cd00707">
    <property type="entry name" value="Pancreat_lipase_like"/>
    <property type="match status" value="1"/>
</dbReference>
<dbReference type="VEuPathDB" id="VectorBase:MDOMA2_015317"/>
<dbReference type="RefSeq" id="XP_005181770.1">
    <property type="nucleotide sequence ID" value="XM_005181713.3"/>
</dbReference>
<dbReference type="InterPro" id="IPR000734">
    <property type="entry name" value="TAG_lipase"/>
</dbReference>
<dbReference type="InterPro" id="IPR013818">
    <property type="entry name" value="Lipase"/>
</dbReference>
<comment type="subcellular location">
    <subcellularLocation>
        <location evidence="1">Secreted</location>
    </subcellularLocation>
</comment>
<evidence type="ECO:0000256" key="4">
    <source>
        <dbReference type="ARBA" id="ARBA00022729"/>
    </source>
</evidence>
<dbReference type="Proteomes" id="UP001652621">
    <property type="component" value="Unplaced"/>
</dbReference>
<keyword evidence="4 6" id="KW-0732">Signal</keyword>
<dbReference type="Gene3D" id="3.40.50.1820">
    <property type="entry name" value="alpha/beta hydrolase"/>
    <property type="match status" value="1"/>
</dbReference>
<accession>A0A1I8MA26</accession>
<feature type="domain" description="Lipase" evidence="7">
    <location>
        <begin position="96"/>
        <end position="342"/>
    </location>
</feature>
<feature type="signal peptide" evidence="6">
    <location>
        <begin position="1"/>
        <end position="24"/>
    </location>
</feature>
<evidence type="ECO:0000256" key="5">
    <source>
        <dbReference type="RuleBase" id="RU004262"/>
    </source>
</evidence>
<keyword evidence="9" id="KW-1185">Reference proteome</keyword>
<dbReference type="AlphaFoldDB" id="A0A1I8MA26"/>
<feature type="chain" id="PRO_5044560052" evidence="6">
    <location>
        <begin position="25"/>
        <end position="391"/>
    </location>
</feature>
<evidence type="ECO:0000256" key="3">
    <source>
        <dbReference type="ARBA" id="ARBA00022525"/>
    </source>
</evidence>
<evidence type="ECO:0000313" key="10">
    <source>
        <dbReference type="RefSeq" id="XP_005181770.1"/>
    </source>
</evidence>
<dbReference type="PANTHER" id="PTHR11610:SF149">
    <property type="entry name" value="FI01450P-RELATED"/>
    <property type="match status" value="1"/>
</dbReference>
<proteinExistence type="inferred from homology"/>
<protein>
    <submittedName>
        <fullName evidence="10">Vitellogenin-1-like</fullName>
    </submittedName>
</protein>
<dbReference type="InterPro" id="IPR033906">
    <property type="entry name" value="Lipase_N"/>
</dbReference>
<comment type="similarity">
    <text evidence="2 5">Belongs to the AB hydrolase superfamily. Lipase family.</text>
</comment>
<evidence type="ECO:0000256" key="1">
    <source>
        <dbReference type="ARBA" id="ARBA00004613"/>
    </source>
</evidence>
<name>A0A1I8MA26_MUSDO</name>
<evidence type="ECO:0000256" key="6">
    <source>
        <dbReference type="SAM" id="SignalP"/>
    </source>
</evidence>
<dbReference type="GO" id="GO:0016298">
    <property type="term" value="F:lipase activity"/>
    <property type="evidence" value="ECO:0007669"/>
    <property type="project" value="InterPro"/>
</dbReference>
<dbReference type="InterPro" id="IPR029058">
    <property type="entry name" value="AB_hydrolase_fold"/>
</dbReference>
<reference evidence="10" key="2">
    <citation type="submission" date="2025-04" db="UniProtKB">
        <authorList>
            <consortium name="RefSeq"/>
        </authorList>
    </citation>
    <scope>IDENTIFICATION</scope>
    <source>
        <strain evidence="10">Aabys</strain>
    </source>
</reference>
<dbReference type="SUPFAM" id="SSF53474">
    <property type="entry name" value="alpha/beta-Hydrolases"/>
    <property type="match status" value="1"/>
</dbReference>
<dbReference type="GO" id="GO:0016042">
    <property type="term" value="P:lipid catabolic process"/>
    <property type="evidence" value="ECO:0007669"/>
    <property type="project" value="TreeGrafter"/>
</dbReference>
<sequence>MGLKFLLCLALLLVWGTTRHQVNARLVVNRSHVADSFRSLVSGVGSQLARGFPRPKELLRQSKQLFIGLPERAVFGTIHQLCSAYIHSERIYPQISPEIEEMSFQLRTPCSAESFPIEEAENILDSPNFDVNKKLVLFVGGWTSTIESNSIAYLAKAYNCRGDYNFLALNASYFIDTLYSWSAFNTEEMGRFVAIGLEKLAREVPIENIHLVGFSLGAHIVGSAGRYFQEMTGLRLPRITGLDPANPCFNEGEYLSGLQRGDADFIDVIHTNPGGLGKKDHIGDIDFYAGGFSNVKPGCSMFRCSHQRAWRYYGESVYPGHESDFMATRCSSLRKVHNGMCSRQPVPMGFATPSSEKGIYVVPVKSKSPYGGTANRDDDIITSECGLCTTK</sequence>
<evidence type="ECO:0000313" key="8">
    <source>
        <dbReference type="EnsemblMetazoa" id="MDOA002763-PA"/>
    </source>
</evidence>
<dbReference type="PANTHER" id="PTHR11610">
    <property type="entry name" value="LIPASE"/>
    <property type="match status" value="1"/>
</dbReference>
<evidence type="ECO:0000259" key="7">
    <source>
        <dbReference type="Pfam" id="PF00151"/>
    </source>
</evidence>
<reference evidence="8" key="1">
    <citation type="submission" date="2020-05" db="UniProtKB">
        <authorList>
            <consortium name="EnsemblMetazoa"/>
        </authorList>
    </citation>
    <scope>IDENTIFICATION</scope>
    <source>
        <strain evidence="8">Aabys</strain>
    </source>
</reference>
<keyword evidence="3" id="KW-0964">Secreted</keyword>
<gene>
    <name evidence="8" type="primary">101899001</name>
    <name evidence="10" type="synonym">LOC101899001</name>
</gene>
<dbReference type="EnsemblMetazoa" id="MDOA002763-RA">
    <property type="protein sequence ID" value="MDOA002763-PA"/>
    <property type="gene ID" value="MDOA002763"/>
</dbReference>
<organism evidence="8">
    <name type="scientific">Musca domestica</name>
    <name type="common">House fly</name>
    <dbReference type="NCBI Taxonomy" id="7370"/>
    <lineage>
        <taxon>Eukaryota</taxon>
        <taxon>Metazoa</taxon>
        <taxon>Ecdysozoa</taxon>
        <taxon>Arthropoda</taxon>
        <taxon>Hexapoda</taxon>
        <taxon>Insecta</taxon>
        <taxon>Pterygota</taxon>
        <taxon>Neoptera</taxon>
        <taxon>Endopterygota</taxon>
        <taxon>Diptera</taxon>
        <taxon>Brachycera</taxon>
        <taxon>Muscomorpha</taxon>
        <taxon>Muscoidea</taxon>
        <taxon>Muscidae</taxon>
        <taxon>Musca</taxon>
    </lineage>
</organism>